<dbReference type="AlphaFoldDB" id="A0A9C6X6U8"/>
<feature type="non-terminal residue" evidence="5">
    <location>
        <position position="240"/>
    </location>
</feature>
<dbReference type="GeneID" id="127751155"/>
<proteinExistence type="predicted"/>
<feature type="chain" id="PRO_5039542855" evidence="2">
    <location>
        <begin position="28"/>
        <end position="240"/>
    </location>
</feature>
<feature type="domain" description="GH18" evidence="3">
    <location>
        <begin position="46"/>
        <end position="240"/>
    </location>
</feature>
<protein>
    <submittedName>
        <fullName evidence="5">Uncharacterized protein LOC127751155</fullName>
    </submittedName>
</protein>
<dbReference type="RefSeq" id="XP_052130223.1">
    <property type="nucleotide sequence ID" value="XM_052274263.1"/>
</dbReference>
<accession>A0A9C6X6U8</accession>
<feature type="compositionally biased region" description="Low complexity" evidence="1">
    <location>
        <begin position="213"/>
        <end position="240"/>
    </location>
</feature>
<keyword evidence="2" id="KW-0732">Signal</keyword>
<gene>
    <name evidence="5" type="primary">LOC127751155</name>
</gene>
<dbReference type="KEGG" id="foc:127751155"/>
<feature type="region of interest" description="Disordered" evidence="1">
    <location>
        <begin position="194"/>
        <end position="240"/>
    </location>
</feature>
<dbReference type="GO" id="GO:0005975">
    <property type="term" value="P:carbohydrate metabolic process"/>
    <property type="evidence" value="ECO:0007669"/>
    <property type="project" value="InterPro"/>
</dbReference>
<dbReference type="SUPFAM" id="SSF51445">
    <property type="entry name" value="(Trans)glycosidases"/>
    <property type="match status" value="1"/>
</dbReference>
<evidence type="ECO:0000256" key="2">
    <source>
        <dbReference type="SAM" id="SignalP"/>
    </source>
</evidence>
<organism evidence="4 5">
    <name type="scientific">Frankliniella occidentalis</name>
    <name type="common">Western flower thrips</name>
    <name type="synonym">Euthrips occidentalis</name>
    <dbReference type="NCBI Taxonomy" id="133901"/>
    <lineage>
        <taxon>Eukaryota</taxon>
        <taxon>Metazoa</taxon>
        <taxon>Ecdysozoa</taxon>
        <taxon>Arthropoda</taxon>
        <taxon>Hexapoda</taxon>
        <taxon>Insecta</taxon>
        <taxon>Pterygota</taxon>
        <taxon>Neoptera</taxon>
        <taxon>Paraneoptera</taxon>
        <taxon>Thysanoptera</taxon>
        <taxon>Terebrantia</taxon>
        <taxon>Thripoidea</taxon>
        <taxon>Thripidae</taxon>
        <taxon>Frankliniella</taxon>
    </lineage>
</organism>
<evidence type="ECO:0000313" key="5">
    <source>
        <dbReference type="RefSeq" id="XP_052130223.1"/>
    </source>
</evidence>
<evidence type="ECO:0000259" key="3">
    <source>
        <dbReference type="PROSITE" id="PS51910"/>
    </source>
</evidence>
<dbReference type="Pfam" id="PF00704">
    <property type="entry name" value="Glyco_hydro_18"/>
    <property type="match status" value="1"/>
</dbReference>
<dbReference type="Proteomes" id="UP000504606">
    <property type="component" value="Unplaced"/>
</dbReference>
<dbReference type="Gene3D" id="3.20.20.80">
    <property type="entry name" value="Glycosidases"/>
    <property type="match status" value="1"/>
</dbReference>
<dbReference type="InterPro" id="IPR001223">
    <property type="entry name" value="Glyco_hydro18_cat"/>
</dbReference>
<sequence length="240" mass="25499">MGRGAGPARSLAARVALGLCFALACSAAGDTTTWAPKDVCPEPPTRELVCYYEGSTPVSRLDACLCTSVVFTDVASKAGDGFKVDIGVRSEVRALRKRNPWVRALLQLQVGAAQLKSEERRQRASQAVSAALRKATVDGVELDLDWSHHGAANKSHLTAFVKAVRFQLDSADAVDRRRAKRDYEIFERVTKSVSTTEAATAADTDADTDATESTEPTTSETSGTASDTAADTAGTVTDDE</sequence>
<evidence type="ECO:0000313" key="4">
    <source>
        <dbReference type="Proteomes" id="UP000504606"/>
    </source>
</evidence>
<name>A0A9C6X6U8_FRAOC</name>
<keyword evidence="4" id="KW-1185">Reference proteome</keyword>
<reference evidence="5" key="1">
    <citation type="submission" date="2025-08" db="UniProtKB">
        <authorList>
            <consortium name="RefSeq"/>
        </authorList>
    </citation>
    <scope>IDENTIFICATION</scope>
    <source>
        <tissue evidence="5">Whole organism</tissue>
    </source>
</reference>
<feature type="signal peptide" evidence="2">
    <location>
        <begin position="1"/>
        <end position="27"/>
    </location>
</feature>
<dbReference type="PROSITE" id="PS51910">
    <property type="entry name" value="GH18_2"/>
    <property type="match status" value="1"/>
</dbReference>
<dbReference type="PROSITE" id="PS51257">
    <property type="entry name" value="PROKAR_LIPOPROTEIN"/>
    <property type="match status" value="1"/>
</dbReference>
<feature type="compositionally biased region" description="Low complexity" evidence="1">
    <location>
        <begin position="194"/>
        <end position="203"/>
    </location>
</feature>
<evidence type="ECO:0000256" key="1">
    <source>
        <dbReference type="SAM" id="MobiDB-lite"/>
    </source>
</evidence>
<dbReference type="InterPro" id="IPR017853">
    <property type="entry name" value="GH"/>
</dbReference>